<dbReference type="InterPro" id="IPR011855">
    <property type="entry name" value="Phgtail_TP901_1"/>
</dbReference>
<protein>
    <submittedName>
        <fullName evidence="1">Phage tail tube protein</fullName>
    </submittedName>
</protein>
<proteinExistence type="predicted"/>
<reference evidence="2" key="1">
    <citation type="journal article" date="2019" name="Int. J. Syst. Evol. Microbiol.">
        <title>The Global Catalogue of Microorganisms (GCM) 10K type strain sequencing project: providing services to taxonomists for standard genome sequencing and annotation.</title>
        <authorList>
            <consortium name="The Broad Institute Genomics Platform"/>
            <consortium name="The Broad Institute Genome Sequencing Center for Infectious Disease"/>
            <person name="Wu L."/>
            <person name="Ma J."/>
        </authorList>
    </citation>
    <scope>NUCLEOTIDE SEQUENCE [LARGE SCALE GENOMIC DNA]</scope>
    <source>
        <strain evidence="2">ICMP 19515</strain>
    </source>
</reference>
<dbReference type="RefSeq" id="WP_378984872.1">
    <property type="nucleotide sequence ID" value="NZ_JBHRVD010000001.1"/>
</dbReference>
<organism evidence="1 2">
    <name type="scientific">Mesorhizobium cantuariense</name>
    <dbReference type="NCBI Taxonomy" id="1300275"/>
    <lineage>
        <taxon>Bacteria</taxon>
        <taxon>Pseudomonadati</taxon>
        <taxon>Pseudomonadota</taxon>
        <taxon>Alphaproteobacteria</taxon>
        <taxon>Hyphomicrobiales</taxon>
        <taxon>Phyllobacteriaceae</taxon>
        <taxon>Mesorhizobium</taxon>
    </lineage>
</organism>
<comment type="caution">
    <text evidence="1">The sequence shown here is derived from an EMBL/GenBank/DDBJ whole genome shotgun (WGS) entry which is preliminary data.</text>
</comment>
<name>A0ABV7MW64_9HYPH</name>
<dbReference type="Pfam" id="PF06199">
    <property type="entry name" value="Phage_tail_2"/>
    <property type="match status" value="1"/>
</dbReference>
<evidence type="ECO:0000313" key="2">
    <source>
        <dbReference type="Proteomes" id="UP001595648"/>
    </source>
</evidence>
<gene>
    <name evidence="1" type="ORF">ACFOJ9_31325</name>
</gene>
<dbReference type="Proteomes" id="UP001595648">
    <property type="component" value="Unassembled WGS sequence"/>
</dbReference>
<dbReference type="PRINTS" id="PR01996">
    <property type="entry name" value="MTP1FAMILY"/>
</dbReference>
<dbReference type="InterPro" id="IPR022344">
    <property type="entry name" value="GTA_major-tail"/>
</dbReference>
<evidence type="ECO:0000313" key="1">
    <source>
        <dbReference type="EMBL" id="MFC3326208.1"/>
    </source>
</evidence>
<sequence>MAVTPGQQTGRLLLIQIGDGGGPEVFTNLCGIQTRSFNMSANDVDTTIPDCLNPGNTPQKTGVPGIKNRTFTGSGKFVAGSDQTSFMAYVTNATVFNAKVIVPGLGTFTGAWYVTDFTLNGEQEGTMGFDATFMAGGALTFVAE</sequence>
<keyword evidence="2" id="KW-1185">Reference proteome</keyword>
<accession>A0ABV7MW64</accession>
<dbReference type="EMBL" id="JBHRVD010000001">
    <property type="protein sequence ID" value="MFC3326208.1"/>
    <property type="molecule type" value="Genomic_DNA"/>
</dbReference>